<dbReference type="PRINTS" id="PR00793">
    <property type="entry name" value="PROAMNOPTASE"/>
</dbReference>
<dbReference type="GO" id="GO:0006508">
    <property type="term" value="P:proteolysis"/>
    <property type="evidence" value="ECO:0007669"/>
    <property type="project" value="InterPro"/>
</dbReference>
<keyword evidence="6" id="KW-1185">Reference proteome</keyword>
<evidence type="ECO:0000259" key="4">
    <source>
        <dbReference type="Pfam" id="PF00561"/>
    </source>
</evidence>
<comment type="caution">
    <text evidence="5">The sequence shown here is derived from an EMBL/GenBank/DDBJ whole genome shotgun (WGS) entry which is preliminary data.</text>
</comment>
<dbReference type="Proteomes" id="UP000316167">
    <property type="component" value="Unassembled WGS sequence"/>
</dbReference>
<dbReference type="GO" id="GO:0008233">
    <property type="term" value="F:peptidase activity"/>
    <property type="evidence" value="ECO:0007669"/>
    <property type="project" value="InterPro"/>
</dbReference>
<comment type="similarity">
    <text evidence="1">Belongs to the peptidase S33 family.</text>
</comment>
<evidence type="ECO:0000256" key="3">
    <source>
        <dbReference type="SAM" id="SignalP"/>
    </source>
</evidence>
<dbReference type="InterPro" id="IPR000073">
    <property type="entry name" value="AB_hydrolase_1"/>
</dbReference>
<keyword evidence="3" id="KW-0732">Signal</keyword>
<evidence type="ECO:0000313" key="5">
    <source>
        <dbReference type="EMBL" id="TWI78016.1"/>
    </source>
</evidence>
<evidence type="ECO:0000256" key="2">
    <source>
        <dbReference type="ARBA" id="ARBA00022801"/>
    </source>
</evidence>
<organism evidence="5 6">
    <name type="scientific">Lacibacter cauensis</name>
    <dbReference type="NCBI Taxonomy" id="510947"/>
    <lineage>
        <taxon>Bacteria</taxon>
        <taxon>Pseudomonadati</taxon>
        <taxon>Bacteroidota</taxon>
        <taxon>Chitinophagia</taxon>
        <taxon>Chitinophagales</taxon>
        <taxon>Chitinophagaceae</taxon>
        <taxon>Lacibacter</taxon>
    </lineage>
</organism>
<reference evidence="5 6" key="1">
    <citation type="journal article" date="2015" name="Stand. Genomic Sci.">
        <title>Genomic Encyclopedia of Bacterial and Archaeal Type Strains, Phase III: the genomes of soil and plant-associated and newly described type strains.</title>
        <authorList>
            <person name="Whitman W.B."/>
            <person name="Woyke T."/>
            <person name="Klenk H.P."/>
            <person name="Zhou Y."/>
            <person name="Lilburn T.G."/>
            <person name="Beck B.J."/>
            <person name="De Vos P."/>
            <person name="Vandamme P."/>
            <person name="Eisen J.A."/>
            <person name="Garrity G."/>
            <person name="Hugenholtz P."/>
            <person name="Kyrpides N.C."/>
        </authorList>
    </citation>
    <scope>NUCLEOTIDE SEQUENCE [LARGE SCALE GENOMIC DNA]</scope>
    <source>
        <strain evidence="5 6">CGMCC 1.7271</strain>
    </source>
</reference>
<feature type="domain" description="AB hydrolase-1" evidence="4">
    <location>
        <begin position="66"/>
        <end position="324"/>
    </location>
</feature>
<gene>
    <name evidence="5" type="ORF">IQ13_4260</name>
</gene>
<evidence type="ECO:0000256" key="1">
    <source>
        <dbReference type="ARBA" id="ARBA00010088"/>
    </source>
</evidence>
<dbReference type="AlphaFoldDB" id="A0A562SBL5"/>
<keyword evidence="2" id="KW-0378">Hydrolase</keyword>
<dbReference type="Pfam" id="PF00561">
    <property type="entry name" value="Abhydrolase_1"/>
    <property type="match status" value="1"/>
</dbReference>
<dbReference type="PANTHER" id="PTHR42886:SF29">
    <property type="entry name" value="PUMMELIG, ISOFORM A"/>
    <property type="match status" value="1"/>
</dbReference>
<feature type="signal peptide" evidence="3">
    <location>
        <begin position="1"/>
        <end position="20"/>
    </location>
</feature>
<sequence length="344" mass="38058">MKKSFRIYLTLLFFSSVSFSCTEERYVNEPGSLVHKTVDQDALLPSILVNGALLHSEAFGPEDSTLIICIHGGPGGDYRYLLNCKTLATKGYRVVFYDQRGAGLSQRFPKSWYKSQANDALDKIFYDELKGVIAHYKTSSAQKVILLGQSWGAMLATAYTGKYPTEINGLIVAEPGGLEWDDVVNYISVSRSFKLWSETLNDATYIDQFMTGKEDQHEILDYKAGLMGSTNAIVGDLGSDLGNNAPSYVASRSGAVVNAASYELGQEINPDFSAGINQFLKKVLFIYSSNNKAYPDSWAEKISSAYPKKEIFKAQGVGHSGMFDQISFWTTTMEPKIISYIQSL</sequence>
<name>A0A562SBL5_9BACT</name>
<proteinExistence type="inferred from homology"/>
<dbReference type="PANTHER" id="PTHR42886">
    <property type="entry name" value="RE40534P-RELATED"/>
    <property type="match status" value="1"/>
</dbReference>
<dbReference type="InterPro" id="IPR029058">
    <property type="entry name" value="AB_hydrolase_fold"/>
</dbReference>
<dbReference type="SUPFAM" id="SSF53474">
    <property type="entry name" value="alpha/beta-Hydrolases"/>
    <property type="match status" value="1"/>
</dbReference>
<feature type="chain" id="PRO_5021708459" evidence="3">
    <location>
        <begin position="21"/>
        <end position="344"/>
    </location>
</feature>
<dbReference type="InterPro" id="IPR002410">
    <property type="entry name" value="Peptidase_S33"/>
</dbReference>
<evidence type="ECO:0000313" key="6">
    <source>
        <dbReference type="Proteomes" id="UP000316167"/>
    </source>
</evidence>
<dbReference type="EMBL" id="VLLE01000008">
    <property type="protein sequence ID" value="TWI78016.1"/>
    <property type="molecule type" value="Genomic_DNA"/>
</dbReference>
<accession>A0A562SBL5</accession>
<dbReference type="RefSeq" id="WP_144888714.1">
    <property type="nucleotide sequence ID" value="NZ_VLLE01000008.1"/>
</dbReference>
<dbReference type="PROSITE" id="PS51257">
    <property type="entry name" value="PROKAR_LIPOPROTEIN"/>
    <property type="match status" value="1"/>
</dbReference>
<dbReference type="OrthoDB" id="9796770at2"/>
<dbReference type="Gene3D" id="3.40.50.1820">
    <property type="entry name" value="alpha/beta hydrolase"/>
    <property type="match status" value="1"/>
</dbReference>
<protein>
    <submittedName>
        <fullName evidence="5">Proline iminopeptidase</fullName>
    </submittedName>
</protein>